<organism evidence="2 3">
    <name type="scientific">Penicillium ucsense</name>
    <dbReference type="NCBI Taxonomy" id="2839758"/>
    <lineage>
        <taxon>Eukaryota</taxon>
        <taxon>Fungi</taxon>
        <taxon>Dikarya</taxon>
        <taxon>Ascomycota</taxon>
        <taxon>Pezizomycotina</taxon>
        <taxon>Eurotiomycetes</taxon>
        <taxon>Eurotiomycetidae</taxon>
        <taxon>Eurotiales</taxon>
        <taxon>Aspergillaceae</taxon>
        <taxon>Penicillium</taxon>
    </lineage>
</organism>
<keyword evidence="3" id="KW-1185">Reference proteome</keyword>
<evidence type="ECO:0000313" key="2">
    <source>
        <dbReference type="EMBL" id="KAF7719472.1"/>
    </source>
</evidence>
<dbReference type="AlphaFoldDB" id="A0A8J8WCQ8"/>
<evidence type="ECO:0000256" key="1">
    <source>
        <dbReference type="SAM" id="MobiDB-lite"/>
    </source>
</evidence>
<dbReference type="Proteomes" id="UP000631181">
    <property type="component" value="Unassembled WGS sequence"/>
</dbReference>
<proteinExistence type="predicted"/>
<sequence>MQAPRTTSDILRLFRERGLPIGRTLIDEVDAALCYSAAAAETQEWVSTHLTPSTLLSREEVTLYDKLESSGALQQIIHSPDLGATRPFLEDEIRSAIASLEASTAEIEKQTETLSFQHEILRKQLRQSEESDQARDRDLARLKKKHEAERQRVVISADDLAQELENEFRIMTERTAIENKRILALLSSRLKQDDKTLADLEDVILGIRSDGNDAETLKRTGQLSELLAKYSAEQIHYRLDRLYLEGIMAEESSPTTGGCDVAALEEELAALYPEIEILAEMSTKHEFQDPILRAIQHEHSRLRTAPVQQLEQALDVLIDMTQSQECLTEQLHERESSCELLQQLANLYHTEVGQTLTTPAPSARRDSLRRRSIPAGVLTAPRSSETSSLFALKDPALENLLRRVGLSPESIARSHAEHGEAWAQDLHEKRVELNDTLQALSMAGDAPLITELGSADKAYHLLFSALHRESKYAISLRDSSQEKALSDLDSELGQLQKGVKMLDLNVLHQRDQRRDRFMDKWGP</sequence>
<reference evidence="2" key="1">
    <citation type="journal article" date="2020" name="Front. Microbiol.">
        <title>Gene regulatory networks of Penicillium echinulatum 2HH and Penicillium oxalicum 114-2 inferred by a computational biology approach.</title>
        <authorList>
            <person name="Lenz A.R."/>
            <person name="Galan-Vasquez E."/>
            <person name="Balbinot E."/>
            <person name="De Abreu F.P."/>
            <person name="De Oliveira N.S."/>
            <person name="Da Rosa L.O."/>
            <person name="De Avila E Silva S."/>
            <person name="Camassola M."/>
            <person name="Dillon A.J.P."/>
            <person name="Perez-Rueda E."/>
        </authorList>
    </citation>
    <scope>NUCLEOTIDE SEQUENCE</scope>
    <source>
        <strain evidence="2">S1M29</strain>
    </source>
</reference>
<gene>
    <name evidence="2" type="ORF">PECM_006323</name>
</gene>
<evidence type="ECO:0008006" key="4">
    <source>
        <dbReference type="Google" id="ProtNLM"/>
    </source>
</evidence>
<comment type="caution">
    <text evidence="2">The sequence shown here is derived from an EMBL/GenBank/DDBJ whole genome shotgun (WGS) entry which is preliminary data.</text>
</comment>
<dbReference type="OrthoDB" id="5314201at2759"/>
<evidence type="ECO:0000313" key="3">
    <source>
        <dbReference type="Proteomes" id="UP000631181"/>
    </source>
</evidence>
<name>A0A8J8WCQ8_9EURO</name>
<dbReference type="EMBL" id="WIWV01000005">
    <property type="protein sequence ID" value="KAF7719472.1"/>
    <property type="molecule type" value="Genomic_DNA"/>
</dbReference>
<accession>A0A8J8WCQ8</accession>
<feature type="region of interest" description="Disordered" evidence="1">
    <location>
        <begin position="355"/>
        <end position="380"/>
    </location>
</feature>
<protein>
    <recommendedName>
        <fullName evidence="4">HAUS augmin-like complex subunit 3 N-terminal domain-containing protein</fullName>
    </recommendedName>
</protein>